<reference evidence="3 4" key="1">
    <citation type="submission" date="2019-10" db="EMBL/GenBank/DDBJ databases">
        <authorList>
            <person name="Palmer J.M."/>
        </authorList>
    </citation>
    <scope>NUCLEOTIDE SEQUENCE [LARGE SCALE GENOMIC DNA]</scope>
    <source>
        <strain evidence="3 4">TWF506</strain>
    </source>
</reference>
<evidence type="ECO:0000256" key="1">
    <source>
        <dbReference type="SAM" id="MobiDB-lite"/>
    </source>
</evidence>
<evidence type="ECO:0000313" key="4">
    <source>
        <dbReference type="Proteomes" id="UP001307849"/>
    </source>
</evidence>
<feature type="compositionally biased region" description="Polar residues" evidence="1">
    <location>
        <begin position="1"/>
        <end position="11"/>
    </location>
</feature>
<accession>A0AAN8PR54</accession>
<evidence type="ECO:0000313" key="3">
    <source>
        <dbReference type="EMBL" id="KAK6520482.1"/>
    </source>
</evidence>
<dbReference type="Gene3D" id="1.10.10.60">
    <property type="entry name" value="Homeodomain-like"/>
    <property type="match status" value="1"/>
</dbReference>
<protein>
    <recommendedName>
        <fullName evidence="2">Myb-like domain-containing protein</fullName>
    </recommendedName>
</protein>
<evidence type="ECO:0000259" key="2">
    <source>
        <dbReference type="PROSITE" id="PS50090"/>
    </source>
</evidence>
<dbReference type="Proteomes" id="UP001307849">
    <property type="component" value="Unassembled WGS sequence"/>
</dbReference>
<dbReference type="EMBL" id="JAVHJM010000001">
    <property type="protein sequence ID" value="KAK6520482.1"/>
    <property type="molecule type" value="Genomic_DNA"/>
</dbReference>
<keyword evidence="4" id="KW-1185">Reference proteome</keyword>
<organism evidence="3 4">
    <name type="scientific">Arthrobotrys conoides</name>
    <dbReference type="NCBI Taxonomy" id="74498"/>
    <lineage>
        <taxon>Eukaryota</taxon>
        <taxon>Fungi</taxon>
        <taxon>Dikarya</taxon>
        <taxon>Ascomycota</taxon>
        <taxon>Pezizomycotina</taxon>
        <taxon>Orbiliomycetes</taxon>
        <taxon>Orbiliales</taxon>
        <taxon>Orbiliaceae</taxon>
        <taxon>Arthrobotrys</taxon>
    </lineage>
</organism>
<sequence length="261" mass="29093">MGTMDPNSQDQTEQEQEEVPEIPLTTEDGDPENAMEEEQPEGAESAQEDENEAMPADAPVKEEKAPAKEAAKPTEKKGKGRPKKSSEKPKQPPSKKRKRSKDTEGKENEGNDDIKKENGLGDGDNKSGKGSGSGRKKGDHTESWTPEVDKVLVDAIKKHTNNNIEAVIPWKETYEDFQVAFPDSQRSLKALKMRWFQHLKHGEVELTEEQLKFFRQAVKDIDGNEKNAAIAWRYKQLSNSEINRGAVGKLLKSLNLGSNGN</sequence>
<dbReference type="AlphaFoldDB" id="A0AAN8PR54"/>
<feature type="domain" description="Myb-like" evidence="2">
    <location>
        <begin position="143"/>
        <end position="199"/>
    </location>
</feature>
<gene>
    <name evidence="3" type="ORF">TWF506_000735</name>
</gene>
<feature type="region of interest" description="Disordered" evidence="1">
    <location>
        <begin position="1"/>
        <end position="145"/>
    </location>
</feature>
<name>A0AAN8PR54_9PEZI</name>
<dbReference type="PROSITE" id="PS50090">
    <property type="entry name" value="MYB_LIKE"/>
    <property type="match status" value="1"/>
</dbReference>
<feature type="compositionally biased region" description="Basic and acidic residues" evidence="1">
    <location>
        <begin position="59"/>
        <end position="77"/>
    </location>
</feature>
<dbReference type="InterPro" id="IPR001005">
    <property type="entry name" value="SANT/Myb"/>
</dbReference>
<feature type="compositionally biased region" description="Acidic residues" evidence="1">
    <location>
        <begin position="27"/>
        <end position="52"/>
    </location>
</feature>
<proteinExistence type="predicted"/>
<comment type="caution">
    <text evidence="3">The sequence shown here is derived from an EMBL/GenBank/DDBJ whole genome shotgun (WGS) entry which is preliminary data.</text>
</comment>
<feature type="compositionally biased region" description="Basic and acidic residues" evidence="1">
    <location>
        <begin position="101"/>
        <end position="127"/>
    </location>
</feature>